<evidence type="ECO:0000256" key="2">
    <source>
        <dbReference type="ARBA" id="ARBA00022741"/>
    </source>
</evidence>
<dbReference type="WBParaSite" id="TTAC_0000488801-mRNA-1">
    <property type="protein sequence ID" value="TTAC_0000488801-mRNA-1"/>
    <property type="gene ID" value="TTAC_0000488801"/>
</dbReference>
<keyword evidence="7" id="KW-1185">Reference proteome</keyword>
<dbReference type="AlphaFoldDB" id="A0A0R3WVU8"/>
<feature type="domain" description="Protein kinase" evidence="5">
    <location>
        <begin position="1"/>
        <end position="200"/>
    </location>
</feature>
<dbReference type="STRING" id="6205.A0A0R3WVU8"/>
<dbReference type="Gene3D" id="1.10.510.10">
    <property type="entry name" value="Transferase(Phosphotransferase) domain 1"/>
    <property type="match status" value="1"/>
</dbReference>
<keyword evidence="4" id="KW-0141">cGMP biosynthesis</keyword>
<gene>
    <name evidence="6" type="ORF">TTAC_LOCUS4873</name>
</gene>
<dbReference type="InterPro" id="IPR011009">
    <property type="entry name" value="Kinase-like_dom_sf"/>
</dbReference>
<dbReference type="EC" id="4.6.1.2" evidence="1"/>
<dbReference type="Proteomes" id="UP000274429">
    <property type="component" value="Unassembled WGS sequence"/>
</dbReference>
<dbReference type="InterPro" id="IPR000719">
    <property type="entry name" value="Prot_kinase_dom"/>
</dbReference>
<name>A0A0R3WVU8_HYDTA</name>
<evidence type="ECO:0000313" key="8">
    <source>
        <dbReference type="WBParaSite" id="TTAC_0000488801-mRNA-1"/>
    </source>
</evidence>
<dbReference type="GO" id="GO:0004016">
    <property type="term" value="F:adenylate cyclase activity"/>
    <property type="evidence" value="ECO:0007669"/>
    <property type="project" value="TreeGrafter"/>
</dbReference>
<dbReference type="GO" id="GO:0007168">
    <property type="term" value="P:receptor guanylyl cyclase signaling pathway"/>
    <property type="evidence" value="ECO:0007669"/>
    <property type="project" value="TreeGrafter"/>
</dbReference>
<accession>A0A0R3WVU8</accession>
<dbReference type="EMBL" id="UYWX01005558">
    <property type="protein sequence ID" value="VDM25799.1"/>
    <property type="molecule type" value="Genomic_DNA"/>
</dbReference>
<sequence length="200" mass="22904">MLSWELQVKDLNYDHICHFVGACIEPQHLCLVYEYCPKGSLKDVLEDEQIKLDWMFKFSLMQDICRGMIYLHHNLGPHGKLKSTNCMVDSRFSLKITDFDLHLLRGPPHESKDPTTRYRKGRYKTQGLLRNLGFVMSNLQSECFVAAYDETVLDALALHNPGYSNGRSVLTTKLSAIKFDPFENSIPSPSWDAIEITDSS</sequence>
<dbReference type="GO" id="GO:0005524">
    <property type="term" value="F:ATP binding"/>
    <property type="evidence" value="ECO:0007669"/>
    <property type="project" value="InterPro"/>
</dbReference>
<organism evidence="8">
    <name type="scientific">Hydatigena taeniaeformis</name>
    <name type="common">Feline tapeworm</name>
    <name type="synonym">Taenia taeniaeformis</name>
    <dbReference type="NCBI Taxonomy" id="6205"/>
    <lineage>
        <taxon>Eukaryota</taxon>
        <taxon>Metazoa</taxon>
        <taxon>Spiralia</taxon>
        <taxon>Lophotrochozoa</taxon>
        <taxon>Platyhelminthes</taxon>
        <taxon>Cestoda</taxon>
        <taxon>Eucestoda</taxon>
        <taxon>Cyclophyllidea</taxon>
        <taxon>Taeniidae</taxon>
        <taxon>Hydatigera</taxon>
    </lineage>
</organism>
<dbReference type="InterPro" id="IPR050401">
    <property type="entry name" value="Cyclic_nucleotide_synthase"/>
</dbReference>
<evidence type="ECO:0000259" key="5">
    <source>
        <dbReference type="PROSITE" id="PS50011"/>
    </source>
</evidence>
<keyword evidence="3" id="KW-0456">Lyase</keyword>
<dbReference type="GO" id="GO:0005886">
    <property type="term" value="C:plasma membrane"/>
    <property type="evidence" value="ECO:0007669"/>
    <property type="project" value="TreeGrafter"/>
</dbReference>
<dbReference type="PANTHER" id="PTHR11920:SF494">
    <property type="entry name" value="ATRIAL NATRIURETIC PEPTIDE RECEPTOR 2"/>
    <property type="match status" value="1"/>
</dbReference>
<dbReference type="Pfam" id="PF07714">
    <property type="entry name" value="PK_Tyr_Ser-Thr"/>
    <property type="match status" value="1"/>
</dbReference>
<dbReference type="PROSITE" id="PS50011">
    <property type="entry name" value="PROTEIN_KINASE_DOM"/>
    <property type="match status" value="1"/>
</dbReference>
<dbReference type="GO" id="GO:0004672">
    <property type="term" value="F:protein kinase activity"/>
    <property type="evidence" value="ECO:0007669"/>
    <property type="project" value="InterPro"/>
</dbReference>
<dbReference type="InterPro" id="IPR001245">
    <property type="entry name" value="Ser-Thr/Tyr_kinase_cat_dom"/>
</dbReference>
<reference evidence="6 7" key="2">
    <citation type="submission" date="2018-11" db="EMBL/GenBank/DDBJ databases">
        <authorList>
            <consortium name="Pathogen Informatics"/>
        </authorList>
    </citation>
    <scope>NUCLEOTIDE SEQUENCE [LARGE SCALE GENOMIC DNA]</scope>
</reference>
<dbReference type="SUPFAM" id="SSF56112">
    <property type="entry name" value="Protein kinase-like (PK-like)"/>
    <property type="match status" value="1"/>
</dbReference>
<dbReference type="GO" id="GO:0004383">
    <property type="term" value="F:guanylate cyclase activity"/>
    <property type="evidence" value="ECO:0007669"/>
    <property type="project" value="UniProtKB-EC"/>
</dbReference>
<dbReference type="OrthoDB" id="1890790at2759"/>
<dbReference type="PANTHER" id="PTHR11920">
    <property type="entry name" value="GUANYLYL CYCLASE"/>
    <property type="match status" value="1"/>
</dbReference>
<evidence type="ECO:0000256" key="1">
    <source>
        <dbReference type="ARBA" id="ARBA00012202"/>
    </source>
</evidence>
<reference evidence="8" key="1">
    <citation type="submission" date="2017-02" db="UniProtKB">
        <authorList>
            <consortium name="WormBaseParasite"/>
        </authorList>
    </citation>
    <scope>IDENTIFICATION</scope>
</reference>
<dbReference type="GO" id="GO:0001653">
    <property type="term" value="F:peptide receptor activity"/>
    <property type="evidence" value="ECO:0007669"/>
    <property type="project" value="TreeGrafter"/>
</dbReference>
<evidence type="ECO:0000313" key="6">
    <source>
        <dbReference type="EMBL" id="VDM25799.1"/>
    </source>
</evidence>
<keyword evidence="2" id="KW-0547">Nucleotide-binding</keyword>
<evidence type="ECO:0000256" key="3">
    <source>
        <dbReference type="ARBA" id="ARBA00023239"/>
    </source>
</evidence>
<evidence type="ECO:0000256" key="4">
    <source>
        <dbReference type="ARBA" id="ARBA00023293"/>
    </source>
</evidence>
<protein>
    <recommendedName>
        <fullName evidence="1">guanylate cyclase</fullName>
        <ecNumber evidence="1">4.6.1.2</ecNumber>
    </recommendedName>
</protein>
<evidence type="ECO:0000313" key="7">
    <source>
        <dbReference type="Proteomes" id="UP000274429"/>
    </source>
</evidence>
<proteinExistence type="predicted"/>